<name>B9TIF1_RICCO</name>
<reference evidence="3" key="1">
    <citation type="journal article" date="2010" name="Nat. Biotechnol.">
        <title>Draft genome sequence of the oilseed species Ricinus communis.</title>
        <authorList>
            <person name="Chan A.P."/>
            <person name="Crabtree J."/>
            <person name="Zhao Q."/>
            <person name="Lorenzi H."/>
            <person name="Orvis J."/>
            <person name="Puiu D."/>
            <person name="Melake-Berhan A."/>
            <person name="Jones K.M."/>
            <person name="Redman J."/>
            <person name="Chen G."/>
            <person name="Cahoon E.B."/>
            <person name="Gedil M."/>
            <person name="Stanke M."/>
            <person name="Haas B.J."/>
            <person name="Wortman J.R."/>
            <person name="Fraser-Liggett C.M."/>
            <person name="Ravel J."/>
            <person name="Rabinowicz P.D."/>
        </authorList>
    </citation>
    <scope>NUCLEOTIDE SEQUENCE [LARGE SCALE GENOMIC DNA]</scope>
    <source>
        <strain evidence="3">cv. Hale</strain>
    </source>
</reference>
<sequence length="94" mass="10326">MPYEMSPNRPKWRRNGVDASPAMMTRNGSSSHMAAMLCPNADADIAAIARLLPLPVCAASNNPDGVEGRRRRKKEPNSRIQLCTGLNPVREPQN</sequence>
<dbReference type="Proteomes" id="UP000008311">
    <property type="component" value="Unassembled WGS sequence"/>
</dbReference>
<keyword evidence="3" id="KW-1185">Reference proteome</keyword>
<dbReference type="InParanoid" id="B9TIF1"/>
<feature type="region of interest" description="Disordered" evidence="1">
    <location>
        <begin position="1"/>
        <end position="26"/>
    </location>
</feature>
<evidence type="ECO:0000313" key="3">
    <source>
        <dbReference type="Proteomes" id="UP000008311"/>
    </source>
</evidence>
<feature type="region of interest" description="Disordered" evidence="1">
    <location>
        <begin position="60"/>
        <end position="94"/>
    </location>
</feature>
<protein>
    <submittedName>
        <fullName evidence="2">Uncharacterized protein</fullName>
    </submittedName>
</protein>
<evidence type="ECO:0000256" key="1">
    <source>
        <dbReference type="SAM" id="MobiDB-lite"/>
    </source>
</evidence>
<accession>B9TIF1</accession>
<organism evidence="2 3">
    <name type="scientific">Ricinus communis</name>
    <name type="common">Castor bean</name>
    <dbReference type="NCBI Taxonomy" id="3988"/>
    <lineage>
        <taxon>Eukaryota</taxon>
        <taxon>Viridiplantae</taxon>
        <taxon>Streptophyta</taxon>
        <taxon>Embryophyta</taxon>
        <taxon>Tracheophyta</taxon>
        <taxon>Spermatophyta</taxon>
        <taxon>Magnoliopsida</taxon>
        <taxon>eudicotyledons</taxon>
        <taxon>Gunneridae</taxon>
        <taxon>Pentapetalae</taxon>
        <taxon>rosids</taxon>
        <taxon>fabids</taxon>
        <taxon>Malpighiales</taxon>
        <taxon>Euphorbiaceae</taxon>
        <taxon>Acalyphoideae</taxon>
        <taxon>Acalypheae</taxon>
        <taxon>Ricinus</taxon>
    </lineage>
</organism>
<gene>
    <name evidence="2" type="ORF">RCOM_1895030</name>
</gene>
<dbReference type="AlphaFoldDB" id="B9TIF1"/>
<evidence type="ECO:0000313" key="2">
    <source>
        <dbReference type="EMBL" id="EEF24364.1"/>
    </source>
</evidence>
<proteinExistence type="predicted"/>
<dbReference type="EMBL" id="EQ982493">
    <property type="protein sequence ID" value="EEF24364.1"/>
    <property type="molecule type" value="Genomic_DNA"/>
</dbReference>